<comment type="caution">
    <text evidence="2">The sequence shown here is derived from an EMBL/GenBank/DDBJ whole genome shotgun (WGS) entry which is preliminary data.</text>
</comment>
<evidence type="ECO:0000313" key="2">
    <source>
        <dbReference type="EMBL" id="MER6618332.1"/>
    </source>
</evidence>
<feature type="compositionally biased region" description="Polar residues" evidence="1">
    <location>
        <begin position="109"/>
        <end position="118"/>
    </location>
</feature>
<name>A0ABV1V5M0_9ACTN</name>
<proteinExistence type="predicted"/>
<organism evidence="2 3">
    <name type="scientific">Streptomyces xantholiticus</name>
    <dbReference type="NCBI Taxonomy" id="68285"/>
    <lineage>
        <taxon>Bacteria</taxon>
        <taxon>Bacillati</taxon>
        <taxon>Actinomycetota</taxon>
        <taxon>Actinomycetes</taxon>
        <taxon>Kitasatosporales</taxon>
        <taxon>Streptomycetaceae</taxon>
        <taxon>Streptomyces</taxon>
    </lineage>
</organism>
<sequence>MRAAVGIWRWRRNPLRRATDLFEAWLALVAALLIVVTAPAAGWITGALAEESLRQSVRVQRLQRHATTATVLAPVTPSRSAAFDPETATASERRRVVRAKWTAPDGSRHTGTLPTTPSAAHPGDTFRVWTDRSGRIVPRPMDPATADVHAALAGVGAALAWGLLVECARRLVLWRLVRRRHADLDRAWAAVGPDWGRAGAGS</sequence>
<reference evidence="2 3" key="1">
    <citation type="submission" date="2024-06" db="EMBL/GenBank/DDBJ databases">
        <title>The Natural Products Discovery Center: Release of the First 8490 Sequenced Strains for Exploring Actinobacteria Biosynthetic Diversity.</title>
        <authorList>
            <person name="Kalkreuter E."/>
            <person name="Kautsar S.A."/>
            <person name="Yang D."/>
            <person name="Bader C.D."/>
            <person name="Teijaro C.N."/>
            <person name="Fluegel L."/>
            <person name="Davis C.M."/>
            <person name="Simpson J.R."/>
            <person name="Lauterbach L."/>
            <person name="Steele A.D."/>
            <person name="Gui C."/>
            <person name="Meng S."/>
            <person name="Li G."/>
            <person name="Viehrig K."/>
            <person name="Ye F."/>
            <person name="Su P."/>
            <person name="Kiefer A.F."/>
            <person name="Nichols A."/>
            <person name="Cepeda A.J."/>
            <person name="Yan W."/>
            <person name="Fan B."/>
            <person name="Jiang Y."/>
            <person name="Adhikari A."/>
            <person name="Zheng C.-J."/>
            <person name="Schuster L."/>
            <person name="Cowan T.M."/>
            <person name="Smanski M.J."/>
            <person name="Chevrette M.G."/>
            <person name="De Carvalho L.P.S."/>
            <person name="Shen B."/>
        </authorList>
    </citation>
    <scope>NUCLEOTIDE SEQUENCE [LARGE SCALE GENOMIC DNA]</scope>
    <source>
        <strain evidence="2 3">NPDC000837</strain>
    </source>
</reference>
<evidence type="ECO:0000313" key="3">
    <source>
        <dbReference type="Proteomes" id="UP001445472"/>
    </source>
</evidence>
<dbReference type="PANTHER" id="PTHR42305:SF1">
    <property type="entry name" value="MEMBRANE PROTEIN RV1733C-RELATED"/>
    <property type="match status" value="1"/>
</dbReference>
<evidence type="ECO:0000256" key="1">
    <source>
        <dbReference type="SAM" id="MobiDB-lite"/>
    </source>
</evidence>
<dbReference type="InterPro" id="IPR039708">
    <property type="entry name" value="MT1774/Rv1733c-like"/>
</dbReference>
<dbReference type="Proteomes" id="UP001445472">
    <property type="component" value="Unassembled WGS sequence"/>
</dbReference>
<dbReference type="PANTHER" id="PTHR42305">
    <property type="entry name" value="MEMBRANE PROTEIN RV1733C-RELATED"/>
    <property type="match status" value="1"/>
</dbReference>
<accession>A0ABV1V5M0</accession>
<feature type="region of interest" description="Disordered" evidence="1">
    <location>
        <begin position="103"/>
        <end position="123"/>
    </location>
</feature>
<dbReference type="EMBL" id="JBEPBX010000057">
    <property type="protein sequence ID" value="MER6618332.1"/>
    <property type="molecule type" value="Genomic_DNA"/>
</dbReference>
<keyword evidence="3" id="KW-1185">Reference proteome</keyword>
<evidence type="ECO:0008006" key="4">
    <source>
        <dbReference type="Google" id="ProtNLM"/>
    </source>
</evidence>
<protein>
    <recommendedName>
        <fullName evidence="4">Transmembrane protein</fullName>
    </recommendedName>
</protein>
<dbReference type="RefSeq" id="WP_100105901.1">
    <property type="nucleotide sequence ID" value="NZ_JBEPBX010000057.1"/>
</dbReference>
<gene>
    <name evidence="2" type="ORF">ABT276_34530</name>
</gene>